<dbReference type="InterPro" id="IPR007577">
    <property type="entry name" value="GlycoTrfase_DXD_sugar-bd_CS"/>
</dbReference>
<feature type="domain" description="Alpha 1,4-glycosyltransferase" evidence="8">
    <location>
        <begin position="233"/>
        <end position="352"/>
    </location>
</feature>
<evidence type="ECO:0000256" key="7">
    <source>
        <dbReference type="SAM" id="Phobius"/>
    </source>
</evidence>
<feature type="transmembrane region" description="Helical" evidence="7">
    <location>
        <begin position="18"/>
        <end position="35"/>
    </location>
</feature>
<comment type="similarity">
    <text evidence="2">Belongs to the glycosyltransferase 32 family.</text>
</comment>
<dbReference type="EMBL" id="LR824539">
    <property type="protein sequence ID" value="CAH1646435.1"/>
    <property type="molecule type" value="Genomic_DNA"/>
</dbReference>
<dbReference type="AlphaFoldDB" id="A0A9P0N9I5"/>
<organism evidence="9 10">
    <name type="scientific">Spodoptera littoralis</name>
    <name type="common">Egyptian cotton leafworm</name>
    <dbReference type="NCBI Taxonomy" id="7109"/>
    <lineage>
        <taxon>Eukaryota</taxon>
        <taxon>Metazoa</taxon>
        <taxon>Ecdysozoa</taxon>
        <taxon>Arthropoda</taxon>
        <taxon>Hexapoda</taxon>
        <taxon>Insecta</taxon>
        <taxon>Pterygota</taxon>
        <taxon>Neoptera</taxon>
        <taxon>Endopterygota</taxon>
        <taxon>Lepidoptera</taxon>
        <taxon>Glossata</taxon>
        <taxon>Ditrysia</taxon>
        <taxon>Noctuoidea</taxon>
        <taxon>Noctuidae</taxon>
        <taxon>Amphipyrinae</taxon>
        <taxon>Spodoptera</taxon>
    </lineage>
</organism>
<evidence type="ECO:0000259" key="8">
    <source>
        <dbReference type="Pfam" id="PF04572"/>
    </source>
</evidence>
<dbReference type="Pfam" id="PF04572">
    <property type="entry name" value="Gb3_synth"/>
    <property type="match status" value="1"/>
</dbReference>
<evidence type="ECO:0000313" key="9">
    <source>
        <dbReference type="EMBL" id="CAH1646435.1"/>
    </source>
</evidence>
<dbReference type="Pfam" id="PF04488">
    <property type="entry name" value="Gly_transf_sug"/>
    <property type="match status" value="1"/>
</dbReference>
<dbReference type="PANTHER" id="PTHR12042:SF21">
    <property type="entry name" value="ALPHA1,4-GALACTOSYLTRANSFERASE 1-RELATED"/>
    <property type="match status" value="1"/>
</dbReference>
<keyword evidence="7" id="KW-0812">Transmembrane</keyword>
<dbReference type="InterPro" id="IPR007652">
    <property type="entry name" value="A1-4-GlycosylTfrase_dom"/>
</dbReference>
<dbReference type="Proteomes" id="UP001153321">
    <property type="component" value="Chromosome 8"/>
</dbReference>
<dbReference type="GO" id="GO:0016758">
    <property type="term" value="F:hexosyltransferase activity"/>
    <property type="evidence" value="ECO:0007669"/>
    <property type="project" value="TreeGrafter"/>
</dbReference>
<accession>A0A9P0N9I5</accession>
<evidence type="ECO:0000256" key="1">
    <source>
        <dbReference type="ARBA" id="ARBA00004323"/>
    </source>
</evidence>
<keyword evidence="5" id="KW-0333">Golgi apparatus</keyword>
<dbReference type="GO" id="GO:0000139">
    <property type="term" value="C:Golgi membrane"/>
    <property type="evidence" value="ECO:0007669"/>
    <property type="project" value="UniProtKB-SubCell"/>
</dbReference>
<evidence type="ECO:0000256" key="5">
    <source>
        <dbReference type="ARBA" id="ARBA00023034"/>
    </source>
</evidence>
<dbReference type="InterPro" id="IPR029044">
    <property type="entry name" value="Nucleotide-diphossugar_trans"/>
</dbReference>
<gene>
    <name evidence="9" type="ORF">SPLIT_LOCUS11787</name>
</gene>
<evidence type="ECO:0000256" key="6">
    <source>
        <dbReference type="ARBA" id="ARBA00023136"/>
    </source>
</evidence>
<keyword evidence="6 7" id="KW-0472">Membrane</keyword>
<keyword evidence="7" id="KW-1133">Transmembrane helix</keyword>
<dbReference type="GO" id="GO:0006688">
    <property type="term" value="P:glycosphingolipid biosynthetic process"/>
    <property type="evidence" value="ECO:0007669"/>
    <property type="project" value="TreeGrafter"/>
</dbReference>
<proteinExistence type="inferred from homology"/>
<dbReference type="PROSITE" id="PS51257">
    <property type="entry name" value="PROKAR_LIPOPROTEIN"/>
    <property type="match status" value="1"/>
</dbReference>
<name>A0A9P0N9I5_SPOLI</name>
<dbReference type="Gene3D" id="3.90.550.20">
    <property type="match status" value="1"/>
</dbReference>
<keyword evidence="4" id="KW-0808">Transferase</keyword>
<keyword evidence="10" id="KW-1185">Reference proteome</keyword>
<dbReference type="InterPro" id="IPR051981">
    <property type="entry name" value="Glycosyltransf_32"/>
</dbReference>
<dbReference type="PANTHER" id="PTHR12042">
    <property type="entry name" value="LACTOSYLCERAMIDE 4-ALPHA-GALACTOSYLTRANSFERASE ALPHA- 1,4-GALACTOSYLTRANSFERASE"/>
    <property type="match status" value="1"/>
</dbReference>
<reference evidence="9" key="1">
    <citation type="submission" date="2022-02" db="EMBL/GenBank/DDBJ databases">
        <authorList>
            <person name="King R."/>
        </authorList>
    </citation>
    <scope>NUCLEOTIDE SEQUENCE</scope>
</reference>
<sequence length="359" mass="41338">MYSLKSQKKNYCYLRKNLIFLIIFILFSCVTIYYVNLRDVSAGPPYIMHSAHRSNVNNLSCHYDDEGDVLPWAEGPNFSPKFNSIFFHETSCRGGLNSRQACSIESAARAHPRRQIYVLFSGPIMKLVYQRSCIAKLRLLPNVHFARVHIEEYAKNTPLDGLVASNEFKESKWRIEHTSDVLRYLTLYKWGGVYLDTDIMVVKSLTPLGHNWVAKEDNGLVNAAAIAISMDHLGRRLAKTIVNEVKTTYRPDVFIHNGPGAITRVLHHMCNKSDPNEWSANTCQGLEVYGPEYFYPVHYTRNNDYFKPGTLRNVANAYTHHLWNKITYNTTIEKDSPYEKMAQQLCPLIYEMYGDEFGI</sequence>
<keyword evidence="3" id="KW-0328">Glycosyltransferase</keyword>
<evidence type="ECO:0000256" key="3">
    <source>
        <dbReference type="ARBA" id="ARBA00022676"/>
    </source>
</evidence>
<dbReference type="SUPFAM" id="SSF53448">
    <property type="entry name" value="Nucleotide-diphospho-sugar transferases"/>
    <property type="match status" value="1"/>
</dbReference>
<protein>
    <recommendedName>
        <fullName evidence="8">Alpha 1,4-glycosyltransferase domain-containing protein</fullName>
    </recommendedName>
</protein>
<comment type="subcellular location">
    <subcellularLocation>
        <location evidence="1">Golgi apparatus membrane</location>
        <topology evidence="1">Single-pass type II membrane protein</topology>
    </subcellularLocation>
</comment>
<evidence type="ECO:0000313" key="10">
    <source>
        <dbReference type="Proteomes" id="UP001153321"/>
    </source>
</evidence>
<evidence type="ECO:0000256" key="4">
    <source>
        <dbReference type="ARBA" id="ARBA00022679"/>
    </source>
</evidence>
<evidence type="ECO:0000256" key="2">
    <source>
        <dbReference type="ARBA" id="ARBA00009003"/>
    </source>
</evidence>